<dbReference type="SUPFAM" id="SSF101874">
    <property type="entry name" value="YceI-like"/>
    <property type="match status" value="1"/>
</dbReference>
<dbReference type="PANTHER" id="PTHR34406:SF1">
    <property type="entry name" value="PROTEIN YCEI"/>
    <property type="match status" value="1"/>
</dbReference>
<dbReference type="Proteomes" id="UP000192276">
    <property type="component" value="Unassembled WGS sequence"/>
</dbReference>
<evidence type="ECO:0000313" key="2">
    <source>
        <dbReference type="EMBL" id="OQP46416.1"/>
    </source>
</evidence>
<dbReference type="PANTHER" id="PTHR34406">
    <property type="entry name" value="PROTEIN YCEI"/>
    <property type="match status" value="1"/>
</dbReference>
<dbReference type="STRING" id="550983.A4R26_32025"/>
<reference evidence="3" key="1">
    <citation type="submission" date="2016-04" db="EMBL/GenBank/DDBJ databases">
        <authorList>
            <person name="Chen L."/>
            <person name="Zhuang W."/>
            <person name="Wang G."/>
        </authorList>
    </citation>
    <scope>NUCLEOTIDE SEQUENCE [LARGE SCALE GENOMIC DNA]</scope>
    <source>
        <strain evidence="3">208</strain>
    </source>
</reference>
<dbReference type="InterPro" id="IPR007372">
    <property type="entry name" value="Lipid/polyisoprenoid-bd_YceI"/>
</dbReference>
<dbReference type="AlphaFoldDB" id="A0A1V9EJW2"/>
<dbReference type="Pfam" id="PF04264">
    <property type="entry name" value="YceI"/>
    <property type="match status" value="1"/>
</dbReference>
<feature type="domain" description="Lipid/polyisoprenoid-binding YceI-like" evidence="1">
    <location>
        <begin position="43"/>
        <end position="213"/>
    </location>
</feature>
<sequence length="214" mass="24021">MNNKILRSYFILIIAPLFFSCRGAVKDENQKNASVSAVTAGQKYIIDTKESVVTWEGSMLFGFDEQHIGYVYMSNGGLFIEKDQLVGGAVEIDMRTIEYKDKETKNSPVHHLKSPDFFDVEKFPISTFVITGVESVVNQNLKVTGKLTIKGVTNTITFPAKMEVKDGIVTANGKVMIDRTKWGIRYRSGKFYENLADQTVSDDIDLLMKIVAKK</sequence>
<dbReference type="InterPro" id="IPR036761">
    <property type="entry name" value="TTHA0802/YceI-like_sf"/>
</dbReference>
<gene>
    <name evidence="2" type="ORF">A4R26_32025</name>
</gene>
<dbReference type="Gene3D" id="2.40.128.110">
    <property type="entry name" value="Lipid/polyisoprenoid-binding, YceI-like"/>
    <property type="match status" value="1"/>
</dbReference>
<dbReference type="EMBL" id="LWBP01000246">
    <property type="protein sequence ID" value="OQP46416.1"/>
    <property type="molecule type" value="Genomic_DNA"/>
</dbReference>
<dbReference type="RefSeq" id="WP_081171078.1">
    <property type="nucleotide sequence ID" value="NZ_LWBP01000246.1"/>
</dbReference>
<accession>A0A1V9EJW2</accession>
<keyword evidence="3" id="KW-1185">Reference proteome</keyword>
<evidence type="ECO:0000313" key="3">
    <source>
        <dbReference type="Proteomes" id="UP000192276"/>
    </source>
</evidence>
<dbReference type="SMART" id="SM00867">
    <property type="entry name" value="YceI"/>
    <property type="match status" value="1"/>
</dbReference>
<name>A0A1V9EJW2_9BACT</name>
<organism evidence="2 3">
    <name type="scientific">Niastella populi</name>
    <dbReference type="NCBI Taxonomy" id="550983"/>
    <lineage>
        <taxon>Bacteria</taxon>
        <taxon>Pseudomonadati</taxon>
        <taxon>Bacteroidota</taxon>
        <taxon>Chitinophagia</taxon>
        <taxon>Chitinophagales</taxon>
        <taxon>Chitinophagaceae</taxon>
        <taxon>Niastella</taxon>
    </lineage>
</organism>
<comment type="caution">
    <text evidence="2">The sequence shown here is derived from an EMBL/GenBank/DDBJ whole genome shotgun (WGS) entry which is preliminary data.</text>
</comment>
<proteinExistence type="predicted"/>
<dbReference type="PROSITE" id="PS51257">
    <property type="entry name" value="PROKAR_LIPOPROTEIN"/>
    <property type="match status" value="1"/>
</dbReference>
<evidence type="ECO:0000259" key="1">
    <source>
        <dbReference type="SMART" id="SM00867"/>
    </source>
</evidence>
<protein>
    <recommendedName>
        <fullName evidence="1">Lipid/polyisoprenoid-binding YceI-like domain-containing protein</fullName>
    </recommendedName>
</protein>
<dbReference type="OrthoDB" id="951410at2"/>